<evidence type="ECO:0000313" key="1">
    <source>
        <dbReference type="EMBL" id="CAF4397101.1"/>
    </source>
</evidence>
<dbReference type="AlphaFoldDB" id="A0A820P6J3"/>
<proteinExistence type="predicted"/>
<feature type="non-terminal residue" evidence="1">
    <location>
        <position position="50"/>
    </location>
</feature>
<dbReference type="PANTHER" id="PTHR47664">
    <property type="entry name" value="NLPC_P60 DOMAIN-CONTAINING PROTEIN"/>
    <property type="match status" value="1"/>
</dbReference>
<gene>
    <name evidence="1" type="ORF">OKA104_LOCUS51192</name>
</gene>
<dbReference type="EMBL" id="CAJOAY010027234">
    <property type="protein sequence ID" value="CAF4397101.1"/>
    <property type="molecule type" value="Genomic_DNA"/>
</dbReference>
<dbReference type="Proteomes" id="UP000663881">
    <property type="component" value="Unassembled WGS sequence"/>
</dbReference>
<comment type="caution">
    <text evidence="1">The sequence shown here is derived from an EMBL/GenBank/DDBJ whole genome shotgun (WGS) entry which is preliminary data.</text>
</comment>
<protein>
    <submittedName>
        <fullName evidence="1">Uncharacterized protein</fullName>
    </submittedName>
</protein>
<evidence type="ECO:0000313" key="2">
    <source>
        <dbReference type="Proteomes" id="UP000663881"/>
    </source>
</evidence>
<reference evidence="1" key="1">
    <citation type="submission" date="2021-02" db="EMBL/GenBank/DDBJ databases">
        <authorList>
            <person name="Nowell W R."/>
        </authorList>
    </citation>
    <scope>NUCLEOTIDE SEQUENCE</scope>
</reference>
<accession>A0A820P6J3</accession>
<sequence>MLGEGEKTIGARWNNGKVQFFDSYKFVSKSYHSQVYTIKSLDPWLKGICK</sequence>
<name>A0A820P6J3_9BILA</name>
<organism evidence="1 2">
    <name type="scientific">Adineta steineri</name>
    <dbReference type="NCBI Taxonomy" id="433720"/>
    <lineage>
        <taxon>Eukaryota</taxon>
        <taxon>Metazoa</taxon>
        <taxon>Spiralia</taxon>
        <taxon>Gnathifera</taxon>
        <taxon>Rotifera</taxon>
        <taxon>Eurotatoria</taxon>
        <taxon>Bdelloidea</taxon>
        <taxon>Adinetida</taxon>
        <taxon>Adinetidae</taxon>
        <taxon>Adineta</taxon>
    </lineage>
</organism>
<dbReference type="PANTHER" id="PTHR47664:SF1">
    <property type="entry name" value="CHROMOSOME UNDETERMINED SCAFFOLD_14, WHOLE GENOME SHOTGUN SEQUENCE"/>
    <property type="match status" value="1"/>
</dbReference>